<evidence type="ECO:0000313" key="9">
    <source>
        <dbReference type="Proteomes" id="UP000036700"/>
    </source>
</evidence>
<keyword evidence="9" id="KW-1185">Reference proteome</keyword>
<reference evidence="9" key="1">
    <citation type="submission" date="2015-06" db="EMBL/GenBank/DDBJ databases">
        <authorList>
            <person name="Lim Y.L."/>
            <person name="Ee R."/>
            <person name="Yong D."/>
            <person name="How K.Y."/>
            <person name="Yin W.F."/>
            <person name="Chan K.G."/>
        </authorList>
    </citation>
    <scope>NUCLEOTIDE SEQUENCE [LARGE SCALE GENOMIC DNA]</scope>
    <source>
        <strain evidence="9">DSM 25325</strain>
    </source>
</reference>
<dbReference type="GO" id="GO:0010945">
    <property type="term" value="F:coenzyme A diphosphatase activity"/>
    <property type="evidence" value="ECO:0007669"/>
    <property type="project" value="InterPro"/>
</dbReference>
<dbReference type="GO" id="GO:0046872">
    <property type="term" value="F:metal ion binding"/>
    <property type="evidence" value="ECO:0007669"/>
    <property type="project" value="UniProtKB-KW"/>
</dbReference>
<protein>
    <submittedName>
        <fullName evidence="8">Coenzyme A pyrophosphatase</fullName>
    </submittedName>
</protein>
<dbReference type="Gene3D" id="3.90.79.10">
    <property type="entry name" value="Nucleoside Triphosphate Pyrophosphohydrolase"/>
    <property type="match status" value="1"/>
</dbReference>
<dbReference type="KEGG" id="ptx:ABW99_10975"/>
<keyword evidence="4" id="KW-0378">Hydrolase</keyword>
<dbReference type="InterPro" id="IPR015797">
    <property type="entry name" value="NUDIX_hydrolase-like_dom_sf"/>
</dbReference>
<dbReference type="NCBIfam" id="NF007980">
    <property type="entry name" value="PRK10707.1"/>
    <property type="match status" value="1"/>
</dbReference>
<evidence type="ECO:0000313" key="8">
    <source>
        <dbReference type="EMBL" id="AKJ68656.1"/>
    </source>
</evidence>
<comment type="cofactor">
    <cofactor evidence="1">
        <name>Mn(2+)</name>
        <dbReference type="ChEBI" id="CHEBI:29035"/>
    </cofactor>
</comment>
<dbReference type="OrthoDB" id="9802805at2"/>
<comment type="cofactor">
    <cofactor evidence="2">
        <name>Mg(2+)</name>
        <dbReference type="ChEBI" id="CHEBI:18420"/>
    </cofactor>
</comment>
<dbReference type="Proteomes" id="UP000036700">
    <property type="component" value="Chromosome"/>
</dbReference>
<dbReference type="PATRIC" id="fig|445709.3.peg.2334"/>
<dbReference type="EMBL" id="CP011568">
    <property type="protein sequence ID" value="AKJ68656.1"/>
    <property type="molecule type" value="Genomic_DNA"/>
</dbReference>
<organism evidence="8 9">
    <name type="scientific">Pandoraea thiooxydans</name>
    <dbReference type="NCBI Taxonomy" id="445709"/>
    <lineage>
        <taxon>Bacteria</taxon>
        <taxon>Pseudomonadati</taxon>
        <taxon>Pseudomonadota</taxon>
        <taxon>Betaproteobacteria</taxon>
        <taxon>Burkholderiales</taxon>
        <taxon>Burkholderiaceae</taxon>
        <taxon>Pandoraea</taxon>
    </lineage>
</organism>
<dbReference type="STRING" id="445709.ABW99_10975"/>
<dbReference type="PANTHER" id="PTHR12992:SF11">
    <property type="entry name" value="MITOCHONDRIAL COENZYME A DIPHOSPHATASE NUDT8"/>
    <property type="match status" value="1"/>
</dbReference>
<evidence type="ECO:0000256" key="2">
    <source>
        <dbReference type="ARBA" id="ARBA00001946"/>
    </source>
</evidence>
<keyword evidence="6" id="KW-0464">Manganese</keyword>
<dbReference type="AlphaFoldDB" id="A0A0G3EV93"/>
<dbReference type="InterPro" id="IPR045121">
    <property type="entry name" value="CoAse"/>
</dbReference>
<dbReference type="InterPro" id="IPR000086">
    <property type="entry name" value="NUDIX_hydrolase_dom"/>
</dbReference>
<evidence type="ECO:0000256" key="4">
    <source>
        <dbReference type="ARBA" id="ARBA00022801"/>
    </source>
</evidence>
<feature type="domain" description="Nudix hydrolase" evidence="7">
    <location>
        <begin position="64"/>
        <end position="200"/>
    </location>
</feature>
<evidence type="ECO:0000259" key="7">
    <source>
        <dbReference type="PROSITE" id="PS51462"/>
    </source>
</evidence>
<accession>A0A0G3EV93</accession>
<keyword evidence="5" id="KW-0460">Magnesium</keyword>
<proteinExistence type="predicted"/>
<dbReference type="Pfam" id="PF00293">
    <property type="entry name" value="NUDIX"/>
    <property type="match status" value="1"/>
</dbReference>
<gene>
    <name evidence="8" type="ORF">ABW99_10975</name>
</gene>
<dbReference type="SUPFAM" id="SSF55811">
    <property type="entry name" value="Nudix"/>
    <property type="match status" value="1"/>
</dbReference>
<keyword evidence="3" id="KW-0479">Metal-binding</keyword>
<evidence type="ECO:0000256" key="3">
    <source>
        <dbReference type="ARBA" id="ARBA00022723"/>
    </source>
</evidence>
<dbReference type="RefSeq" id="WP_047214514.1">
    <property type="nucleotide sequence ID" value="NZ_CP011568.3"/>
</dbReference>
<dbReference type="PROSITE" id="PS51462">
    <property type="entry name" value="NUDIX"/>
    <property type="match status" value="1"/>
</dbReference>
<evidence type="ECO:0000256" key="1">
    <source>
        <dbReference type="ARBA" id="ARBA00001936"/>
    </source>
</evidence>
<dbReference type="PANTHER" id="PTHR12992">
    <property type="entry name" value="NUDIX HYDROLASE"/>
    <property type="match status" value="1"/>
</dbReference>
<dbReference type="CDD" id="cd03426">
    <property type="entry name" value="NUDIX_CoAse_Nudt7"/>
    <property type="match status" value="1"/>
</dbReference>
<name>A0A0G3EV93_9BURK</name>
<evidence type="ECO:0000256" key="5">
    <source>
        <dbReference type="ARBA" id="ARBA00022842"/>
    </source>
</evidence>
<evidence type="ECO:0000256" key="6">
    <source>
        <dbReference type="ARBA" id="ARBA00023211"/>
    </source>
</evidence>
<sequence length="231" mass="25742">MVASPLISHPERLPVIATREGEPPVPAERLLPAALRDRFANPPIWQPEIAVEHGLSRLGQAVLPRQAAVLVPLVERDEGLTVLLTRRTAHLSAHAGQISFPGGSREPEDPNPVATALRETREEIGLNTEHVEVIGTLPDYVTGTGFRIAPVVGLIAPPFALQADRQEVDEIFEVPLYFLMDPNNHQVRLFKWVVGERHFYAMPYPRPDGGEFFIWGATAAMLRNFYHFLRA</sequence>